<dbReference type="EMBL" id="JBHTAJ010000092">
    <property type="protein sequence ID" value="MFC7184193.1"/>
    <property type="molecule type" value="Genomic_DNA"/>
</dbReference>
<evidence type="ECO:0000256" key="1">
    <source>
        <dbReference type="SAM" id="MobiDB-lite"/>
    </source>
</evidence>
<feature type="region of interest" description="Disordered" evidence="1">
    <location>
        <begin position="1"/>
        <end position="82"/>
    </location>
</feature>
<dbReference type="Proteomes" id="UP001596435">
    <property type="component" value="Unassembled WGS sequence"/>
</dbReference>
<keyword evidence="3" id="KW-1185">Reference proteome</keyword>
<organism evidence="2 3">
    <name type="scientific">Kitasatospora paranensis</name>
    <dbReference type="NCBI Taxonomy" id="258053"/>
    <lineage>
        <taxon>Bacteria</taxon>
        <taxon>Bacillati</taxon>
        <taxon>Actinomycetota</taxon>
        <taxon>Actinomycetes</taxon>
        <taxon>Kitasatosporales</taxon>
        <taxon>Streptomycetaceae</taxon>
        <taxon>Kitasatospora</taxon>
    </lineage>
</organism>
<dbReference type="RefSeq" id="WP_345704041.1">
    <property type="nucleotide sequence ID" value="NZ_BAABKV010000001.1"/>
</dbReference>
<accession>A0ABW2GA14</accession>
<evidence type="ECO:0000313" key="3">
    <source>
        <dbReference type="Proteomes" id="UP001596435"/>
    </source>
</evidence>
<protein>
    <submittedName>
        <fullName evidence="2">Uncharacterized protein</fullName>
    </submittedName>
</protein>
<proteinExistence type="predicted"/>
<name>A0ABW2GA14_9ACTN</name>
<feature type="compositionally biased region" description="Basic and acidic residues" evidence="1">
    <location>
        <begin position="1"/>
        <end position="47"/>
    </location>
</feature>
<comment type="caution">
    <text evidence="2">The sequence shown here is derived from an EMBL/GenBank/DDBJ whole genome shotgun (WGS) entry which is preliminary data.</text>
</comment>
<sequence length="82" mass="8988">MAHKEIRREDRNQQEATEARPPADRSYGDSASDHTEPADGPDPRRPDTAAVKEGYDATAESTATARAPRTDTVQPPDDDPEE</sequence>
<reference evidence="3" key="1">
    <citation type="journal article" date="2019" name="Int. J. Syst. Evol. Microbiol.">
        <title>The Global Catalogue of Microorganisms (GCM) 10K type strain sequencing project: providing services to taxonomists for standard genome sequencing and annotation.</title>
        <authorList>
            <consortium name="The Broad Institute Genomics Platform"/>
            <consortium name="The Broad Institute Genome Sequencing Center for Infectious Disease"/>
            <person name="Wu L."/>
            <person name="Ma J."/>
        </authorList>
    </citation>
    <scope>NUCLEOTIDE SEQUENCE [LARGE SCALE GENOMIC DNA]</scope>
    <source>
        <strain evidence="3">CGMCC 1.12859</strain>
    </source>
</reference>
<evidence type="ECO:0000313" key="2">
    <source>
        <dbReference type="EMBL" id="MFC7184193.1"/>
    </source>
</evidence>
<gene>
    <name evidence="2" type="ORF">ACFQMG_32050</name>
</gene>